<reference evidence="1" key="1">
    <citation type="journal article" date="2015" name="Nature">
        <title>Complex archaea that bridge the gap between prokaryotes and eukaryotes.</title>
        <authorList>
            <person name="Spang A."/>
            <person name="Saw J.H."/>
            <person name="Jorgensen S.L."/>
            <person name="Zaremba-Niedzwiedzka K."/>
            <person name="Martijn J."/>
            <person name="Lind A.E."/>
            <person name="van Eijk R."/>
            <person name="Schleper C."/>
            <person name="Guy L."/>
            <person name="Ettema T.J."/>
        </authorList>
    </citation>
    <scope>NUCLEOTIDE SEQUENCE</scope>
</reference>
<organism evidence="1">
    <name type="scientific">marine sediment metagenome</name>
    <dbReference type="NCBI Taxonomy" id="412755"/>
    <lineage>
        <taxon>unclassified sequences</taxon>
        <taxon>metagenomes</taxon>
        <taxon>ecological metagenomes</taxon>
    </lineage>
</organism>
<accession>A0A0F9N3P4</accession>
<dbReference type="AlphaFoldDB" id="A0A0F9N3P4"/>
<proteinExistence type="predicted"/>
<name>A0A0F9N3P4_9ZZZZ</name>
<protein>
    <submittedName>
        <fullName evidence="1">Uncharacterized protein</fullName>
    </submittedName>
</protein>
<evidence type="ECO:0000313" key="1">
    <source>
        <dbReference type="EMBL" id="KKM83310.1"/>
    </source>
</evidence>
<gene>
    <name evidence="1" type="ORF">LCGC14_1310800</name>
</gene>
<comment type="caution">
    <text evidence="1">The sequence shown here is derived from an EMBL/GenBank/DDBJ whole genome shotgun (WGS) entry which is preliminary data.</text>
</comment>
<dbReference type="EMBL" id="LAZR01007733">
    <property type="protein sequence ID" value="KKM83310.1"/>
    <property type="molecule type" value="Genomic_DNA"/>
</dbReference>
<sequence length="242" mass="25142">MTTQNKEMVIGDVVKWELPHELARTKVHITNIPGASVGLVVGEILEPGGAVAQVHTFAAIASAPLADGGTYKLGYKGQWTTAMAWNETLGNAKTAFEALSTVTDTITFSAEPCITGSTGTWATAGKKAKINVDARLLLDGALDMDGSTFPVTTGGSVAASSAKIIATGANADYILLEKVTLTDLQTELNIMRTVISKGDCIVDGDNLFALAAELAGSKAALVTRGITIRTEPTLYQSGIPTS</sequence>